<dbReference type="AlphaFoldDB" id="A0AAN5CTY2"/>
<keyword evidence="2" id="KW-1185">Reference proteome</keyword>
<dbReference type="Proteomes" id="UP001328107">
    <property type="component" value="Unassembled WGS sequence"/>
</dbReference>
<reference evidence="2" key="1">
    <citation type="submission" date="2022-10" db="EMBL/GenBank/DDBJ databases">
        <title>Genome assembly of Pristionchus species.</title>
        <authorList>
            <person name="Yoshida K."/>
            <person name="Sommer R.J."/>
        </authorList>
    </citation>
    <scope>NUCLEOTIDE SEQUENCE [LARGE SCALE GENOMIC DNA]</scope>
    <source>
        <strain evidence="2">RS5460</strain>
    </source>
</reference>
<sequence>MLRGVDEGKRSRLLDLRVDGGTLGAISGRMLCRLYHVTETGAAVLYGVGTDVRREPLARGELVAAERALDGSLAAAAQVAHQIARVEEALVTHLLVASELRGDCGRGVDREALESGLHTSDGDRC</sequence>
<proteinExistence type="predicted"/>
<organism evidence="1 2">
    <name type="scientific">Pristionchus mayeri</name>
    <dbReference type="NCBI Taxonomy" id="1317129"/>
    <lineage>
        <taxon>Eukaryota</taxon>
        <taxon>Metazoa</taxon>
        <taxon>Ecdysozoa</taxon>
        <taxon>Nematoda</taxon>
        <taxon>Chromadorea</taxon>
        <taxon>Rhabditida</taxon>
        <taxon>Rhabditina</taxon>
        <taxon>Diplogasteromorpha</taxon>
        <taxon>Diplogasteroidea</taxon>
        <taxon>Neodiplogasteridae</taxon>
        <taxon>Pristionchus</taxon>
    </lineage>
</organism>
<dbReference type="EMBL" id="BTRK01000004">
    <property type="protein sequence ID" value="GMR50350.1"/>
    <property type="molecule type" value="Genomic_DNA"/>
</dbReference>
<evidence type="ECO:0000313" key="2">
    <source>
        <dbReference type="Proteomes" id="UP001328107"/>
    </source>
</evidence>
<comment type="caution">
    <text evidence="1">The sequence shown here is derived from an EMBL/GenBank/DDBJ whole genome shotgun (WGS) entry which is preliminary data.</text>
</comment>
<gene>
    <name evidence="1" type="ORF">PMAYCL1PPCAC_20545</name>
</gene>
<accession>A0AAN5CTY2</accession>
<evidence type="ECO:0000313" key="1">
    <source>
        <dbReference type="EMBL" id="GMR50350.1"/>
    </source>
</evidence>
<name>A0AAN5CTY2_9BILA</name>
<protein>
    <submittedName>
        <fullName evidence="1">Uncharacterized protein</fullName>
    </submittedName>
</protein>